<dbReference type="SUPFAM" id="SSF47384">
    <property type="entry name" value="Homodimeric domain of signal transducing histidine kinase"/>
    <property type="match status" value="1"/>
</dbReference>
<evidence type="ECO:0000256" key="4">
    <source>
        <dbReference type="ARBA" id="ARBA00022679"/>
    </source>
</evidence>
<dbReference type="SMART" id="SM00387">
    <property type="entry name" value="HATPase_c"/>
    <property type="match status" value="1"/>
</dbReference>
<evidence type="ECO:0000256" key="2">
    <source>
        <dbReference type="ARBA" id="ARBA00012438"/>
    </source>
</evidence>
<dbReference type="EC" id="2.7.13.3" evidence="2"/>
<keyword evidence="4" id="KW-0808">Transferase</keyword>
<accession>D5EIB9</accession>
<keyword evidence="7" id="KW-1133">Transmembrane helix</keyword>
<keyword evidence="5 9" id="KW-0418">Kinase</keyword>
<dbReference type="Gene3D" id="1.10.287.130">
    <property type="match status" value="1"/>
</dbReference>
<evidence type="ECO:0000256" key="1">
    <source>
        <dbReference type="ARBA" id="ARBA00000085"/>
    </source>
</evidence>
<name>D5EIB9_CORAD</name>
<dbReference type="PANTHER" id="PTHR43711">
    <property type="entry name" value="TWO-COMPONENT HISTIDINE KINASE"/>
    <property type="match status" value="1"/>
</dbReference>
<dbReference type="InterPro" id="IPR036097">
    <property type="entry name" value="HisK_dim/P_sf"/>
</dbReference>
<dbReference type="STRING" id="583355.Caka_1164"/>
<evidence type="ECO:0000313" key="9">
    <source>
        <dbReference type="EMBL" id="ADE54185.1"/>
    </source>
</evidence>
<dbReference type="HOGENOM" id="CLU_459851_0_0_0"/>
<evidence type="ECO:0000256" key="3">
    <source>
        <dbReference type="ARBA" id="ARBA00022553"/>
    </source>
</evidence>
<dbReference type="InterPro" id="IPR036890">
    <property type="entry name" value="HATPase_C_sf"/>
</dbReference>
<evidence type="ECO:0000256" key="6">
    <source>
        <dbReference type="ARBA" id="ARBA00023012"/>
    </source>
</evidence>
<reference evidence="9 10" key="1">
    <citation type="journal article" date="2010" name="Stand. Genomic Sci.">
        <title>Complete genome sequence of Coraliomargarita akajimensis type strain (04OKA010-24).</title>
        <authorList>
            <person name="Mavromatis K."/>
            <person name="Abt B."/>
            <person name="Brambilla E."/>
            <person name="Lapidus A."/>
            <person name="Copeland A."/>
            <person name="Deshpande S."/>
            <person name="Nolan M."/>
            <person name="Lucas S."/>
            <person name="Tice H."/>
            <person name="Cheng J.F."/>
            <person name="Han C."/>
            <person name="Detter J.C."/>
            <person name="Woyke T."/>
            <person name="Goodwin L."/>
            <person name="Pitluck S."/>
            <person name="Held B."/>
            <person name="Brettin T."/>
            <person name="Tapia R."/>
            <person name="Ivanova N."/>
            <person name="Mikhailova N."/>
            <person name="Pati A."/>
            <person name="Liolios K."/>
            <person name="Chen A."/>
            <person name="Palaniappan K."/>
            <person name="Land M."/>
            <person name="Hauser L."/>
            <person name="Chang Y.J."/>
            <person name="Jeffries C.D."/>
            <person name="Rohde M."/>
            <person name="Goker M."/>
            <person name="Bristow J."/>
            <person name="Eisen J.A."/>
            <person name="Markowitz V."/>
            <person name="Hugenholtz P."/>
            <person name="Klenk H.P."/>
            <person name="Kyrpides N.C."/>
        </authorList>
    </citation>
    <scope>NUCLEOTIDE SEQUENCE [LARGE SCALE GENOMIC DNA]</scope>
    <source>
        <strain evidence="10">DSM 45221 / IAM 15411 / JCM 23193 / KCTC 12865</strain>
    </source>
</reference>
<dbReference type="EMBL" id="CP001998">
    <property type="protein sequence ID" value="ADE54185.1"/>
    <property type="molecule type" value="Genomic_DNA"/>
</dbReference>
<keyword evidence="7" id="KW-0812">Transmembrane</keyword>
<dbReference type="InterPro" id="IPR003594">
    <property type="entry name" value="HATPase_dom"/>
</dbReference>
<dbReference type="Pfam" id="PF02518">
    <property type="entry name" value="HATPase_c"/>
    <property type="match status" value="1"/>
</dbReference>
<dbReference type="CDD" id="cd00082">
    <property type="entry name" value="HisKA"/>
    <property type="match status" value="1"/>
</dbReference>
<dbReference type="PANTHER" id="PTHR43711:SF31">
    <property type="entry name" value="HISTIDINE KINASE"/>
    <property type="match status" value="1"/>
</dbReference>
<evidence type="ECO:0000256" key="5">
    <source>
        <dbReference type="ARBA" id="ARBA00022777"/>
    </source>
</evidence>
<dbReference type="PRINTS" id="PR00344">
    <property type="entry name" value="BCTRLSENSOR"/>
</dbReference>
<dbReference type="PROSITE" id="PS50109">
    <property type="entry name" value="HIS_KIN"/>
    <property type="match status" value="1"/>
</dbReference>
<gene>
    <name evidence="9" type="ordered locus">Caka_1164</name>
</gene>
<organism evidence="9 10">
    <name type="scientific">Coraliomargarita akajimensis (strain DSM 45221 / IAM 15411 / JCM 23193 / KCTC 12865 / 04OKA010-24)</name>
    <dbReference type="NCBI Taxonomy" id="583355"/>
    <lineage>
        <taxon>Bacteria</taxon>
        <taxon>Pseudomonadati</taxon>
        <taxon>Verrucomicrobiota</taxon>
        <taxon>Opitutia</taxon>
        <taxon>Puniceicoccales</taxon>
        <taxon>Coraliomargaritaceae</taxon>
        <taxon>Coraliomargarita</taxon>
    </lineage>
</organism>
<dbReference type="InterPro" id="IPR003661">
    <property type="entry name" value="HisK_dim/P_dom"/>
</dbReference>
<dbReference type="KEGG" id="caa:Caka_1164"/>
<dbReference type="SMART" id="SM00388">
    <property type="entry name" value="HisKA"/>
    <property type="match status" value="1"/>
</dbReference>
<dbReference type="eggNOG" id="COG2205">
    <property type="taxonomic scope" value="Bacteria"/>
</dbReference>
<dbReference type="InterPro" id="IPR005467">
    <property type="entry name" value="His_kinase_dom"/>
</dbReference>
<dbReference type="Pfam" id="PF00512">
    <property type="entry name" value="HisKA"/>
    <property type="match status" value="1"/>
</dbReference>
<dbReference type="InterPro" id="IPR007892">
    <property type="entry name" value="CHASE4"/>
</dbReference>
<protein>
    <recommendedName>
        <fullName evidence="2">histidine kinase</fullName>
        <ecNumber evidence="2">2.7.13.3</ecNumber>
    </recommendedName>
</protein>
<sequence length="593" mass="67065">MKVYAKLLLLLTGLVVLFCILALFINFRAEREVLEVKAGYVEHEGEVFDRILELERANLATFAYDYSWWQDLIDWIEHDAPDLSFIHDQFEAAPATYGVEAFAIYGPDGKRLTPVLGSDMDVLDEPGIPEQLSDEILRRPSAQWFTASFEKCERSWFEYFIVPIQPQEDADRTGKHYGYLAAIRHWDDAYLRKLEALSGSTIELYESSYVPEAPPAGWTGEVHFSRSFKDYSGTVQVVLDIAKELTVADRVITKLVEAFWIVLLATACAIAVVVAFVLFVVSKPLKVLSDAMAQGKASTLDRNQFKQQEFARLAKLITEREAQQDALKEEIALRKETESALKRSRDLAESADRTKSRFLTNMSHETRTPLHSISGYASLLEDTDLDEVQRESVEEIRQSSDRLEQLLSDIIELSSLEKHELYATKAQIDLHAFEDELIAAAESLCADKQIDFSAQLCENCPKSVFTDYAYLRRVLLHLIENAVKFTREGSVVFRTQFYPQESAYRLIFEIEDTGIGIHSDELERVFDPFYQSDDSDSRSHEGGGLGLAIARSVAEMLGGELTVESEPHQGSLFRLSLMFSQQQVVLDAVTPVG</sequence>
<dbReference type="AlphaFoldDB" id="D5EIB9"/>
<dbReference type="InterPro" id="IPR050736">
    <property type="entry name" value="Sensor_HK_Regulatory"/>
</dbReference>
<keyword evidence="6" id="KW-0902">Two-component regulatory system</keyword>
<dbReference type="Proteomes" id="UP000000925">
    <property type="component" value="Chromosome"/>
</dbReference>
<keyword evidence="10" id="KW-1185">Reference proteome</keyword>
<feature type="transmembrane region" description="Helical" evidence="7">
    <location>
        <begin position="258"/>
        <end position="281"/>
    </location>
</feature>
<dbReference type="InterPro" id="IPR004358">
    <property type="entry name" value="Sig_transdc_His_kin-like_C"/>
</dbReference>
<feature type="domain" description="Histidine kinase" evidence="8">
    <location>
        <begin position="361"/>
        <end position="581"/>
    </location>
</feature>
<dbReference type="eggNOG" id="COG3322">
    <property type="taxonomic scope" value="Bacteria"/>
</dbReference>
<dbReference type="RefSeq" id="WP_013042907.1">
    <property type="nucleotide sequence ID" value="NC_014008.1"/>
</dbReference>
<evidence type="ECO:0000256" key="7">
    <source>
        <dbReference type="SAM" id="Phobius"/>
    </source>
</evidence>
<keyword evidence="3" id="KW-0597">Phosphoprotein</keyword>
<dbReference type="GO" id="GO:0000155">
    <property type="term" value="F:phosphorelay sensor kinase activity"/>
    <property type="evidence" value="ECO:0007669"/>
    <property type="project" value="InterPro"/>
</dbReference>
<comment type="catalytic activity">
    <reaction evidence="1">
        <text>ATP + protein L-histidine = ADP + protein N-phospho-L-histidine.</text>
        <dbReference type="EC" id="2.7.13.3"/>
    </reaction>
</comment>
<dbReference type="SUPFAM" id="SSF55874">
    <property type="entry name" value="ATPase domain of HSP90 chaperone/DNA topoisomerase II/histidine kinase"/>
    <property type="match status" value="1"/>
</dbReference>
<dbReference type="CDD" id="cd16922">
    <property type="entry name" value="HATPase_EvgS-ArcB-TorS-like"/>
    <property type="match status" value="1"/>
</dbReference>
<proteinExistence type="predicted"/>
<evidence type="ECO:0000313" key="10">
    <source>
        <dbReference type="Proteomes" id="UP000000925"/>
    </source>
</evidence>
<keyword evidence="7" id="KW-0472">Membrane</keyword>
<dbReference type="Pfam" id="PF05228">
    <property type="entry name" value="CHASE4"/>
    <property type="match status" value="1"/>
</dbReference>
<dbReference type="Gene3D" id="3.30.565.10">
    <property type="entry name" value="Histidine kinase-like ATPase, C-terminal domain"/>
    <property type="match status" value="1"/>
</dbReference>
<dbReference type="OrthoDB" id="594725at2"/>
<evidence type="ECO:0000259" key="8">
    <source>
        <dbReference type="PROSITE" id="PS50109"/>
    </source>
</evidence>